<dbReference type="SUPFAM" id="SSF53067">
    <property type="entry name" value="Actin-like ATPase domain"/>
    <property type="match status" value="2"/>
</dbReference>
<evidence type="ECO:0000256" key="2">
    <source>
        <dbReference type="ARBA" id="ARBA00007381"/>
    </source>
</evidence>
<dbReference type="AlphaFoldDB" id="A0AAV1CCP3"/>
<dbReference type="GO" id="GO:0140662">
    <property type="term" value="F:ATP-dependent protein folding chaperone"/>
    <property type="evidence" value="ECO:0007669"/>
    <property type="project" value="InterPro"/>
</dbReference>
<comment type="subcellular location">
    <subcellularLocation>
        <location evidence="1">Endoplasmic reticulum lumen</location>
    </subcellularLocation>
</comment>
<dbReference type="InterPro" id="IPR013126">
    <property type="entry name" value="Hsp_70_fam"/>
</dbReference>
<dbReference type="InterPro" id="IPR043129">
    <property type="entry name" value="ATPase_NBD"/>
</dbReference>
<proteinExistence type="inferred from homology"/>
<keyword evidence="4" id="KW-0067">ATP-binding</keyword>
<dbReference type="FunFam" id="3.30.420.40:FF:000545">
    <property type="entry name" value="Endoplasmic reticulum chaperone BiP"/>
    <property type="match status" value="1"/>
</dbReference>
<dbReference type="PANTHER" id="PTHR19375">
    <property type="entry name" value="HEAT SHOCK PROTEIN 70KDA"/>
    <property type="match status" value="1"/>
</dbReference>
<keyword evidence="3" id="KW-0547">Nucleotide-binding</keyword>
<dbReference type="InterPro" id="IPR018181">
    <property type="entry name" value="Heat_shock_70_CS"/>
</dbReference>
<dbReference type="Gene3D" id="3.30.30.30">
    <property type="match status" value="1"/>
</dbReference>
<comment type="similarity">
    <text evidence="2">Belongs to the heat shock protein 70 family.</text>
</comment>
<dbReference type="Gene3D" id="3.90.640.10">
    <property type="entry name" value="Actin, Chain A, domain 4"/>
    <property type="match status" value="1"/>
</dbReference>
<protein>
    <submittedName>
        <fullName evidence="5">OLC1v1028546C1</fullName>
    </submittedName>
</protein>
<evidence type="ECO:0000256" key="4">
    <source>
        <dbReference type="ARBA" id="ARBA00022840"/>
    </source>
</evidence>
<dbReference type="Proteomes" id="UP001161247">
    <property type="component" value="Chromosome 2"/>
</dbReference>
<evidence type="ECO:0000313" key="6">
    <source>
        <dbReference type="Proteomes" id="UP001161247"/>
    </source>
</evidence>
<sequence length="333" mass="36416">MKLLPFKIICGTEDKPVVVVTLNGQEKQFSAEDISSMVLVKMKKVAESFIGSDVEDAVITVPAYFNDSQRQATKDAGSIAGLNVLRIISEPTAAATAYGLNSESTSTGKKNVFVFDLGGGTLDVFIVASKEDKFEVMATAGDARLGGVDFDSRMVNYYVGEFRRKHDKDISSNPRAMRRLKTACARAKRVLSFSVETRIEIDALFEGIDFSTTITRPKFEELNMDLLAKCMETVEKCSSDAQINKNSVDDVVLAGGSSRIPKVQQMLQEFFNKEELCKSINPDEAVGYGAAVQASILSGWSNDDLKDVQSVEEVAPLSLGVETILRSHDVRHS</sequence>
<dbReference type="PRINTS" id="PR00301">
    <property type="entry name" value="HEATSHOCK70"/>
</dbReference>
<dbReference type="FunFam" id="3.30.30.30:FF:000005">
    <property type="entry name" value="Heat shock protein ssb1"/>
    <property type="match status" value="1"/>
</dbReference>
<dbReference type="FunFam" id="3.90.640.10:FF:000002">
    <property type="entry name" value="Heat shock 70 kDa"/>
    <property type="match status" value="1"/>
</dbReference>
<dbReference type="Gene3D" id="3.30.420.40">
    <property type="match status" value="2"/>
</dbReference>
<evidence type="ECO:0000256" key="1">
    <source>
        <dbReference type="ARBA" id="ARBA00004319"/>
    </source>
</evidence>
<name>A0AAV1CCP3_OLDCO</name>
<gene>
    <name evidence="5" type="ORF">OLC1_LOCUS4620</name>
</gene>
<keyword evidence="6" id="KW-1185">Reference proteome</keyword>
<organism evidence="5 6">
    <name type="scientific">Oldenlandia corymbosa var. corymbosa</name>
    <dbReference type="NCBI Taxonomy" id="529605"/>
    <lineage>
        <taxon>Eukaryota</taxon>
        <taxon>Viridiplantae</taxon>
        <taxon>Streptophyta</taxon>
        <taxon>Embryophyta</taxon>
        <taxon>Tracheophyta</taxon>
        <taxon>Spermatophyta</taxon>
        <taxon>Magnoliopsida</taxon>
        <taxon>eudicotyledons</taxon>
        <taxon>Gunneridae</taxon>
        <taxon>Pentapetalae</taxon>
        <taxon>asterids</taxon>
        <taxon>lamiids</taxon>
        <taxon>Gentianales</taxon>
        <taxon>Rubiaceae</taxon>
        <taxon>Rubioideae</taxon>
        <taxon>Spermacoceae</taxon>
        <taxon>Hedyotis-Oldenlandia complex</taxon>
        <taxon>Oldenlandia</taxon>
    </lineage>
</organism>
<dbReference type="Pfam" id="PF00012">
    <property type="entry name" value="HSP70"/>
    <property type="match status" value="1"/>
</dbReference>
<accession>A0AAV1CCP3</accession>
<dbReference type="PROSITE" id="PS01036">
    <property type="entry name" value="HSP70_3"/>
    <property type="match status" value="1"/>
</dbReference>
<evidence type="ECO:0000256" key="3">
    <source>
        <dbReference type="ARBA" id="ARBA00022741"/>
    </source>
</evidence>
<dbReference type="GO" id="GO:0005788">
    <property type="term" value="C:endoplasmic reticulum lumen"/>
    <property type="evidence" value="ECO:0007669"/>
    <property type="project" value="UniProtKB-SubCell"/>
</dbReference>
<reference evidence="5" key="1">
    <citation type="submission" date="2023-03" db="EMBL/GenBank/DDBJ databases">
        <authorList>
            <person name="Julca I."/>
        </authorList>
    </citation>
    <scope>NUCLEOTIDE SEQUENCE</scope>
</reference>
<dbReference type="EMBL" id="OX459119">
    <property type="protein sequence ID" value="CAI9093126.1"/>
    <property type="molecule type" value="Genomic_DNA"/>
</dbReference>
<dbReference type="GO" id="GO:0005524">
    <property type="term" value="F:ATP binding"/>
    <property type="evidence" value="ECO:0007669"/>
    <property type="project" value="UniProtKB-KW"/>
</dbReference>
<evidence type="ECO:0000313" key="5">
    <source>
        <dbReference type="EMBL" id="CAI9093126.1"/>
    </source>
</evidence>